<reference evidence="2" key="1">
    <citation type="submission" date="2023-11" db="EMBL/GenBank/DDBJ databases">
        <title>Genome Sequence of Bacillus pseudomycoides stain BUPM19.</title>
        <authorList>
            <person name="Farhat A."/>
        </authorList>
    </citation>
    <scope>NUCLEOTIDE SEQUENCE [LARGE SCALE GENOMIC DNA]</scope>
    <source>
        <strain evidence="2">BUPM19</strain>
    </source>
</reference>
<organism evidence="1 2">
    <name type="scientific">Bacillus bingmayongensis</name>
    <dbReference type="NCBI Taxonomy" id="1150157"/>
    <lineage>
        <taxon>Bacteria</taxon>
        <taxon>Bacillati</taxon>
        <taxon>Bacillota</taxon>
        <taxon>Bacilli</taxon>
        <taxon>Bacillales</taxon>
        <taxon>Bacillaceae</taxon>
        <taxon>Bacillus</taxon>
    </lineage>
</organism>
<dbReference type="Proteomes" id="UP001291930">
    <property type="component" value="Unassembled WGS sequence"/>
</dbReference>
<evidence type="ECO:0000313" key="2">
    <source>
        <dbReference type="Proteomes" id="UP001291930"/>
    </source>
</evidence>
<sequence length="52" mass="5828">MLHALETGKIQVGEAKLRGLRKEIENLLGIEADVSIILERGKFDNPPYIPIK</sequence>
<evidence type="ECO:0000313" key="1">
    <source>
        <dbReference type="EMBL" id="MDZ5610199.1"/>
    </source>
</evidence>
<comment type="caution">
    <text evidence="1">The sequence shown here is derived from an EMBL/GenBank/DDBJ whole genome shotgun (WGS) entry which is preliminary data.</text>
</comment>
<keyword evidence="2" id="KW-1185">Reference proteome</keyword>
<dbReference type="RefSeq" id="WP_374219465.1">
    <property type="nucleotide sequence ID" value="NZ_JAXOVW010000121.1"/>
</dbReference>
<dbReference type="EMBL" id="JAXOVW010000121">
    <property type="protein sequence ID" value="MDZ5610199.1"/>
    <property type="molecule type" value="Genomic_DNA"/>
</dbReference>
<accession>A0ABU5K386</accession>
<protein>
    <submittedName>
        <fullName evidence="1">Uncharacterized protein</fullName>
    </submittedName>
</protein>
<proteinExistence type="predicted"/>
<gene>
    <name evidence="1" type="ORF">U2I54_25005</name>
</gene>
<name>A0ABU5K386_9BACI</name>